<keyword evidence="2" id="KW-1185">Reference proteome</keyword>
<reference evidence="1" key="2">
    <citation type="submission" date="2025-09" db="UniProtKB">
        <authorList>
            <consortium name="Ensembl"/>
        </authorList>
    </citation>
    <scope>IDENTIFICATION</scope>
</reference>
<sequence>MPPGHQRIDVSSSASTMVKKTQPDILGFLGANEIVFEEKDIAASEDTGERWLYS</sequence>
<dbReference type="Pfam" id="PF04908">
    <property type="entry name" value="SH3BGR"/>
    <property type="match status" value="1"/>
</dbReference>
<proteinExistence type="predicted"/>
<name>A0A8C6GLH4_MUSSI</name>
<dbReference type="Gene3D" id="3.40.30.10">
    <property type="entry name" value="Glutaredoxin"/>
    <property type="match status" value="1"/>
</dbReference>
<evidence type="ECO:0000313" key="1">
    <source>
        <dbReference type="Ensembl" id="ENSMSIP00000007937.1"/>
    </source>
</evidence>
<dbReference type="Ensembl" id="ENSMSIT00000010092.1">
    <property type="protein sequence ID" value="ENSMSIP00000007937.1"/>
    <property type="gene ID" value="ENSMSIG00000007062.1"/>
</dbReference>
<organism evidence="1 2">
    <name type="scientific">Mus spicilegus</name>
    <name type="common">Mound-building mouse</name>
    <dbReference type="NCBI Taxonomy" id="10103"/>
    <lineage>
        <taxon>Eukaryota</taxon>
        <taxon>Metazoa</taxon>
        <taxon>Chordata</taxon>
        <taxon>Craniata</taxon>
        <taxon>Vertebrata</taxon>
        <taxon>Euteleostomi</taxon>
        <taxon>Mammalia</taxon>
        <taxon>Eutheria</taxon>
        <taxon>Euarchontoglires</taxon>
        <taxon>Glires</taxon>
        <taxon>Rodentia</taxon>
        <taxon>Myomorpha</taxon>
        <taxon>Muroidea</taxon>
        <taxon>Muridae</taxon>
        <taxon>Murinae</taxon>
        <taxon>Mus</taxon>
        <taxon>Mus</taxon>
    </lineage>
</organism>
<reference evidence="1" key="1">
    <citation type="submission" date="2025-08" db="UniProtKB">
        <authorList>
            <consortium name="Ensembl"/>
        </authorList>
    </citation>
    <scope>IDENTIFICATION</scope>
</reference>
<dbReference type="AlphaFoldDB" id="A0A8C6GLH4"/>
<evidence type="ECO:0000313" key="2">
    <source>
        <dbReference type="Proteomes" id="UP000694415"/>
    </source>
</evidence>
<dbReference type="Proteomes" id="UP000694415">
    <property type="component" value="Unplaced"/>
</dbReference>
<accession>A0A8C6GLH4</accession>
<dbReference type="InterPro" id="IPR006993">
    <property type="entry name" value="Glut_rich_SH3-bd"/>
</dbReference>
<protein>
    <submittedName>
        <fullName evidence="1">Uncharacterized protein</fullName>
    </submittedName>
</protein>